<keyword evidence="1 6" id="KW-0963">Cytoplasm</keyword>
<evidence type="ECO:0000256" key="5">
    <source>
        <dbReference type="ARBA" id="ARBA00022691"/>
    </source>
</evidence>
<evidence type="ECO:0000256" key="2">
    <source>
        <dbReference type="ARBA" id="ARBA00022552"/>
    </source>
</evidence>
<dbReference type="HAMAP" id="MF_00074">
    <property type="entry name" value="16SrRNA_methyltr_G"/>
    <property type="match status" value="1"/>
</dbReference>
<name>A0A3Q8XN49_9HYPH</name>
<dbReference type="Gene3D" id="3.40.50.150">
    <property type="entry name" value="Vaccinia Virus protein VP39"/>
    <property type="match status" value="1"/>
</dbReference>
<dbReference type="KEGG" id="abaw:D5400_02640"/>
<keyword evidence="2 6" id="KW-0698">rRNA processing</keyword>
<dbReference type="Proteomes" id="UP000268192">
    <property type="component" value="Chromosome"/>
</dbReference>
<feature type="binding site" evidence="6">
    <location>
        <position position="137"/>
    </location>
    <ligand>
        <name>S-adenosyl-L-methionine</name>
        <dbReference type="ChEBI" id="CHEBI:59789"/>
    </ligand>
</feature>
<comment type="subcellular location">
    <subcellularLocation>
        <location evidence="6">Cytoplasm</location>
    </subcellularLocation>
</comment>
<evidence type="ECO:0000256" key="1">
    <source>
        <dbReference type="ARBA" id="ARBA00022490"/>
    </source>
</evidence>
<dbReference type="NCBIfam" id="TIGR00138">
    <property type="entry name" value="rsmG_gidB"/>
    <property type="match status" value="1"/>
</dbReference>
<protein>
    <recommendedName>
        <fullName evidence="6">Ribosomal RNA small subunit methyltransferase G</fullName>
        <ecNumber evidence="6">2.1.1.170</ecNumber>
    </recommendedName>
    <alternativeName>
        <fullName evidence="6">16S rRNA 7-methylguanosine methyltransferase</fullName>
        <shortName evidence="6">16S rRNA m7G methyltransferase</shortName>
    </alternativeName>
</protein>
<keyword evidence="3 6" id="KW-0489">Methyltransferase</keyword>
<feature type="binding site" evidence="6">
    <location>
        <position position="73"/>
    </location>
    <ligand>
        <name>S-adenosyl-L-methionine</name>
        <dbReference type="ChEBI" id="CHEBI:59789"/>
    </ligand>
</feature>
<comment type="caution">
    <text evidence="6">Lacks conserved residue(s) required for the propagation of feature annotation.</text>
</comment>
<dbReference type="PANTHER" id="PTHR31760:SF0">
    <property type="entry name" value="S-ADENOSYL-L-METHIONINE-DEPENDENT METHYLTRANSFERASES SUPERFAMILY PROTEIN"/>
    <property type="match status" value="1"/>
</dbReference>
<gene>
    <name evidence="6 7" type="primary">rsmG</name>
    <name evidence="7" type="ORF">D5400_02640</name>
</gene>
<evidence type="ECO:0000256" key="6">
    <source>
        <dbReference type="HAMAP-Rule" id="MF_00074"/>
    </source>
</evidence>
<dbReference type="PANTHER" id="PTHR31760">
    <property type="entry name" value="S-ADENOSYL-L-METHIONINE-DEPENDENT METHYLTRANSFERASES SUPERFAMILY PROTEIN"/>
    <property type="match status" value="1"/>
</dbReference>
<dbReference type="SUPFAM" id="SSF53335">
    <property type="entry name" value="S-adenosyl-L-methionine-dependent methyltransferases"/>
    <property type="match status" value="1"/>
</dbReference>
<evidence type="ECO:0000313" key="8">
    <source>
        <dbReference type="Proteomes" id="UP000268192"/>
    </source>
</evidence>
<feature type="binding site" evidence="6">
    <location>
        <position position="68"/>
    </location>
    <ligand>
        <name>S-adenosyl-L-methionine</name>
        <dbReference type="ChEBI" id="CHEBI:59789"/>
    </ligand>
</feature>
<dbReference type="EC" id="2.1.1.170" evidence="6"/>
<dbReference type="Pfam" id="PF02527">
    <property type="entry name" value="GidB"/>
    <property type="match status" value="1"/>
</dbReference>
<keyword evidence="4 6" id="KW-0808">Transferase</keyword>
<comment type="catalytic activity">
    <reaction evidence="6">
        <text>guanosine(527) in 16S rRNA + S-adenosyl-L-methionine = N(7)-methylguanosine(527) in 16S rRNA + S-adenosyl-L-homocysteine</text>
        <dbReference type="Rhea" id="RHEA:42732"/>
        <dbReference type="Rhea" id="RHEA-COMP:10209"/>
        <dbReference type="Rhea" id="RHEA-COMP:10210"/>
        <dbReference type="ChEBI" id="CHEBI:57856"/>
        <dbReference type="ChEBI" id="CHEBI:59789"/>
        <dbReference type="ChEBI" id="CHEBI:74269"/>
        <dbReference type="ChEBI" id="CHEBI:74480"/>
        <dbReference type="EC" id="2.1.1.170"/>
    </reaction>
</comment>
<dbReference type="EMBL" id="CP032509">
    <property type="protein sequence ID" value="AZN70323.1"/>
    <property type="molecule type" value="Genomic_DNA"/>
</dbReference>
<dbReference type="InterPro" id="IPR029063">
    <property type="entry name" value="SAM-dependent_MTases_sf"/>
</dbReference>
<evidence type="ECO:0000256" key="3">
    <source>
        <dbReference type="ARBA" id="ARBA00022603"/>
    </source>
</evidence>
<reference evidence="7 8" key="1">
    <citation type="submission" date="2018-09" db="EMBL/GenBank/DDBJ databases">
        <title>Marinorhizobium profundi gen. nov., sp. nov., isolated from a deep-sea sediment sample from the New Britain Trench and proposal of Marinorhizobiaceae fam. nov. in the order Rhizobiales of the class Alphaproteobacteria.</title>
        <authorList>
            <person name="Cao J."/>
        </authorList>
    </citation>
    <scope>NUCLEOTIDE SEQUENCE [LARGE SCALE GENOMIC DNA]</scope>
    <source>
        <strain evidence="7 8">WS11</strain>
    </source>
</reference>
<dbReference type="GO" id="GO:0070043">
    <property type="term" value="F:rRNA (guanine-N7-)-methyltransferase activity"/>
    <property type="evidence" value="ECO:0007669"/>
    <property type="project" value="UniProtKB-UniRule"/>
</dbReference>
<keyword evidence="5 6" id="KW-0949">S-adenosyl-L-methionine</keyword>
<evidence type="ECO:0000256" key="4">
    <source>
        <dbReference type="ARBA" id="ARBA00022679"/>
    </source>
</evidence>
<accession>A0A3Q8XN49</accession>
<dbReference type="GO" id="GO:0005829">
    <property type="term" value="C:cytosol"/>
    <property type="evidence" value="ECO:0007669"/>
    <property type="project" value="TreeGrafter"/>
</dbReference>
<feature type="binding site" evidence="6">
    <location>
        <begin position="121"/>
        <end position="122"/>
    </location>
    <ligand>
        <name>S-adenosyl-L-methionine</name>
        <dbReference type="ChEBI" id="CHEBI:59789"/>
    </ligand>
</feature>
<dbReference type="InterPro" id="IPR003682">
    <property type="entry name" value="rRNA_ssu_MeTfrase_G"/>
</dbReference>
<keyword evidence="8" id="KW-1185">Reference proteome</keyword>
<dbReference type="OrthoDB" id="9808773at2"/>
<dbReference type="AlphaFoldDB" id="A0A3Q8XN49"/>
<sequence length="204" mass="22883">MKVDHSDLRVSRETVDRLAILVDLLQRWQSRINLIGPSTVDDIWSRHIRDSIHVYHTQPASFRWADLGSGAGFPGLVTAICLAEQDRGHVHLIESNSKKAAFLRAAIQATGARATVHADRIEAASLKIERPDAVSARALASLSDLLQLTEAWISEGTVAYFHKGRDYRNEVEAARGAWEFDLVEHKQDRNDESVLLEISGLRRR</sequence>
<dbReference type="PIRSF" id="PIRSF003078">
    <property type="entry name" value="GidB"/>
    <property type="match status" value="1"/>
</dbReference>
<comment type="similarity">
    <text evidence="6">Belongs to the methyltransferase superfamily. RNA methyltransferase RsmG family.</text>
</comment>
<dbReference type="RefSeq" id="WP_126007394.1">
    <property type="nucleotide sequence ID" value="NZ_CP032509.1"/>
</dbReference>
<evidence type="ECO:0000313" key="7">
    <source>
        <dbReference type="EMBL" id="AZN70323.1"/>
    </source>
</evidence>
<organism evidence="7 8">
    <name type="scientific">Georhizobium profundi</name>
    <dbReference type="NCBI Taxonomy" id="2341112"/>
    <lineage>
        <taxon>Bacteria</taxon>
        <taxon>Pseudomonadati</taxon>
        <taxon>Pseudomonadota</taxon>
        <taxon>Alphaproteobacteria</taxon>
        <taxon>Hyphomicrobiales</taxon>
        <taxon>Rhizobiaceae</taxon>
        <taxon>Georhizobium</taxon>
    </lineage>
</organism>
<proteinExistence type="inferred from homology"/>
<comment type="function">
    <text evidence="6">Specifically methylates the N7 position of guanine in position 527 of 16S rRNA.</text>
</comment>